<dbReference type="Gene3D" id="3.40.30.10">
    <property type="entry name" value="Glutaredoxin"/>
    <property type="match status" value="1"/>
</dbReference>
<feature type="domain" description="Thioredoxin" evidence="3">
    <location>
        <begin position="27"/>
        <end position="148"/>
    </location>
</feature>
<keyword evidence="2" id="KW-0812">Transmembrane</keyword>
<dbReference type="CDD" id="cd02947">
    <property type="entry name" value="TRX_family"/>
    <property type="match status" value="1"/>
</dbReference>
<keyword evidence="2" id="KW-1133">Transmembrane helix</keyword>
<evidence type="ECO:0000256" key="1">
    <source>
        <dbReference type="ARBA" id="ARBA00023157"/>
    </source>
</evidence>
<dbReference type="Pfam" id="PF00085">
    <property type="entry name" value="Thioredoxin"/>
    <property type="match status" value="1"/>
</dbReference>
<evidence type="ECO:0000259" key="3">
    <source>
        <dbReference type="PROSITE" id="PS51352"/>
    </source>
</evidence>
<dbReference type="EMBL" id="HBEP01012389">
    <property type="protein sequence ID" value="CAD8481242.1"/>
    <property type="molecule type" value="Transcribed_RNA"/>
</dbReference>
<name>A0A7S0HDX9_9EUKA</name>
<dbReference type="PANTHER" id="PTHR46115">
    <property type="entry name" value="THIOREDOXIN-LIKE PROTEIN 1"/>
    <property type="match status" value="1"/>
</dbReference>
<dbReference type="PROSITE" id="PS51352">
    <property type="entry name" value="THIOREDOXIN_2"/>
    <property type="match status" value="1"/>
</dbReference>
<organism evidence="4">
    <name type="scientific">Phaeocystis antarctica</name>
    <dbReference type="NCBI Taxonomy" id="33657"/>
    <lineage>
        <taxon>Eukaryota</taxon>
        <taxon>Haptista</taxon>
        <taxon>Haptophyta</taxon>
        <taxon>Prymnesiophyceae</taxon>
        <taxon>Phaeocystales</taxon>
        <taxon>Phaeocystaceae</taxon>
        <taxon>Phaeocystis</taxon>
    </lineage>
</organism>
<dbReference type="PRINTS" id="PR00421">
    <property type="entry name" value="THIOREDOXIN"/>
</dbReference>
<sequence length="158" mass="17483">MLDTIWSFLAANPLLVLAVCFMVYKQWQAKQPWPDFGGTIVSLKSVDEWHDTLSKADAAGKVVVVDAYATWCPPCKAAAPVYAKMSEEYTAESCVFTKFNTDEVGGMRSLLEISAMPTFKVFKAKAEVGCQRGWDESQVRALIEQHGAKKVVQRGKAD</sequence>
<evidence type="ECO:0000313" key="4">
    <source>
        <dbReference type="EMBL" id="CAD8481242.1"/>
    </source>
</evidence>
<dbReference type="SUPFAM" id="SSF52833">
    <property type="entry name" value="Thioredoxin-like"/>
    <property type="match status" value="1"/>
</dbReference>
<protein>
    <recommendedName>
        <fullName evidence="3">Thioredoxin domain-containing protein</fullName>
    </recommendedName>
</protein>
<dbReference type="AlphaFoldDB" id="A0A7S0HDX9"/>
<keyword evidence="2" id="KW-0472">Membrane</keyword>
<evidence type="ECO:0000256" key="2">
    <source>
        <dbReference type="SAM" id="Phobius"/>
    </source>
</evidence>
<accession>A0A7S0HDX9</accession>
<keyword evidence="1" id="KW-1015">Disulfide bond</keyword>
<reference evidence="4" key="1">
    <citation type="submission" date="2021-01" db="EMBL/GenBank/DDBJ databases">
        <authorList>
            <person name="Corre E."/>
            <person name="Pelletier E."/>
            <person name="Niang G."/>
            <person name="Scheremetjew M."/>
            <person name="Finn R."/>
            <person name="Kale V."/>
            <person name="Holt S."/>
            <person name="Cochrane G."/>
            <person name="Meng A."/>
            <person name="Brown T."/>
            <person name="Cohen L."/>
        </authorList>
    </citation>
    <scope>NUCLEOTIDE SEQUENCE</scope>
    <source>
        <strain evidence="4">CCMP1374</strain>
    </source>
</reference>
<dbReference type="InterPro" id="IPR013766">
    <property type="entry name" value="Thioredoxin_domain"/>
</dbReference>
<proteinExistence type="predicted"/>
<feature type="transmembrane region" description="Helical" evidence="2">
    <location>
        <begin position="6"/>
        <end position="24"/>
    </location>
</feature>
<gene>
    <name evidence="4" type="ORF">PANT1444_LOCUS6991</name>
</gene>
<dbReference type="InterPro" id="IPR036249">
    <property type="entry name" value="Thioredoxin-like_sf"/>
</dbReference>